<dbReference type="Proteomes" id="UP000749646">
    <property type="component" value="Unassembled WGS sequence"/>
</dbReference>
<accession>A0A9P6JG92</accession>
<organism evidence="1 2">
    <name type="scientific">Modicella reniformis</name>
    <dbReference type="NCBI Taxonomy" id="1440133"/>
    <lineage>
        <taxon>Eukaryota</taxon>
        <taxon>Fungi</taxon>
        <taxon>Fungi incertae sedis</taxon>
        <taxon>Mucoromycota</taxon>
        <taxon>Mortierellomycotina</taxon>
        <taxon>Mortierellomycetes</taxon>
        <taxon>Mortierellales</taxon>
        <taxon>Mortierellaceae</taxon>
        <taxon>Modicella</taxon>
    </lineage>
</organism>
<dbReference type="OrthoDB" id="441444at2759"/>
<comment type="caution">
    <text evidence="1">The sequence shown here is derived from an EMBL/GenBank/DDBJ whole genome shotgun (WGS) entry which is preliminary data.</text>
</comment>
<keyword evidence="2" id="KW-1185">Reference proteome</keyword>
<dbReference type="AlphaFoldDB" id="A0A9P6JG92"/>
<sequence>ATMTVKIRNMHKDFKKMLHPEDKHLKTKTPPEHNHSFCRLLLTYYNRKNNLIYLKKIDPERYRVCLDRLGLDPRTIEDEMFI</sequence>
<reference evidence="1" key="1">
    <citation type="journal article" date="2020" name="Fungal Divers.">
        <title>Resolving the Mortierellaceae phylogeny through synthesis of multi-gene phylogenetics and phylogenomics.</title>
        <authorList>
            <person name="Vandepol N."/>
            <person name="Liber J."/>
            <person name="Desiro A."/>
            <person name="Na H."/>
            <person name="Kennedy M."/>
            <person name="Barry K."/>
            <person name="Grigoriev I.V."/>
            <person name="Miller A.N."/>
            <person name="O'Donnell K."/>
            <person name="Stajich J.E."/>
            <person name="Bonito G."/>
        </authorList>
    </citation>
    <scope>NUCLEOTIDE SEQUENCE</scope>
    <source>
        <strain evidence="1">MES-2147</strain>
    </source>
</reference>
<name>A0A9P6JG92_9FUNG</name>
<feature type="non-terminal residue" evidence="1">
    <location>
        <position position="1"/>
    </location>
</feature>
<proteinExistence type="predicted"/>
<dbReference type="InterPro" id="IPR009068">
    <property type="entry name" value="uS15_NS1_RNA-bd_sf"/>
</dbReference>
<protein>
    <submittedName>
        <fullName evidence="1">Uncharacterized protein</fullName>
    </submittedName>
</protein>
<evidence type="ECO:0000313" key="2">
    <source>
        <dbReference type="Proteomes" id="UP000749646"/>
    </source>
</evidence>
<dbReference type="EMBL" id="JAAAHW010004564">
    <property type="protein sequence ID" value="KAF9973246.1"/>
    <property type="molecule type" value="Genomic_DNA"/>
</dbReference>
<evidence type="ECO:0000313" key="1">
    <source>
        <dbReference type="EMBL" id="KAF9973246.1"/>
    </source>
</evidence>
<dbReference type="SUPFAM" id="SSF47060">
    <property type="entry name" value="S15/NS1 RNA-binding domain"/>
    <property type="match status" value="1"/>
</dbReference>
<gene>
    <name evidence="1" type="ORF">BGZ65_009357</name>
</gene>
<dbReference type="Gene3D" id="1.10.287.10">
    <property type="entry name" value="S15/NS1, RNA-binding"/>
    <property type="match status" value="1"/>
</dbReference>